<keyword evidence="4" id="KW-0720">Serine protease</keyword>
<evidence type="ECO:0000256" key="4">
    <source>
        <dbReference type="ARBA" id="ARBA00022825"/>
    </source>
</evidence>
<dbReference type="InterPro" id="IPR047272">
    <property type="entry name" value="S49_SppA_C"/>
</dbReference>
<dbReference type="InterPro" id="IPR029045">
    <property type="entry name" value="ClpP/crotonase-like_dom_sf"/>
</dbReference>
<name>A0A1H8ZTB0_9HYPH</name>
<protein>
    <submittedName>
        <fullName evidence="6">Signal peptide peptidase SppA</fullName>
    </submittedName>
</protein>
<evidence type="ECO:0000256" key="1">
    <source>
        <dbReference type="ARBA" id="ARBA00008683"/>
    </source>
</evidence>
<dbReference type="PANTHER" id="PTHR42987">
    <property type="entry name" value="PEPTIDASE S49"/>
    <property type="match status" value="1"/>
</dbReference>
<evidence type="ECO:0000313" key="6">
    <source>
        <dbReference type="EMBL" id="SEP67720.1"/>
    </source>
</evidence>
<dbReference type="Proteomes" id="UP000199647">
    <property type="component" value="Unassembled WGS sequence"/>
</dbReference>
<dbReference type="InterPro" id="IPR002142">
    <property type="entry name" value="Peptidase_S49"/>
</dbReference>
<dbReference type="GO" id="GO:0006508">
    <property type="term" value="P:proteolysis"/>
    <property type="evidence" value="ECO:0007669"/>
    <property type="project" value="UniProtKB-KW"/>
</dbReference>
<dbReference type="CDD" id="cd07023">
    <property type="entry name" value="S49_Sppa_N_C"/>
    <property type="match status" value="1"/>
</dbReference>
<dbReference type="SUPFAM" id="SSF52096">
    <property type="entry name" value="ClpP/crotonase"/>
    <property type="match status" value="1"/>
</dbReference>
<comment type="similarity">
    <text evidence="1">Belongs to the peptidase S49 family.</text>
</comment>
<keyword evidence="3" id="KW-0378">Hydrolase</keyword>
<evidence type="ECO:0000259" key="5">
    <source>
        <dbReference type="Pfam" id="PF01343"/>
    </source>
</evidence>
<dbReference type="STRING" id="1855383.SAMN05216548_101237"/>
<evidence type="ECO:0000256" key="2">
    <source>
        <dbReference type="ARBA" id="ARBA00022670"/>
    </source>
</evidence>
<dbReference type="AlphaFoldDB" id="A0A1H8ZTB0"/>
<dbReference type="PANTHER" id="PTHR42987:SF8">
    <property type="entry name" value="PROTEINASE"/>
    <property type="match status" value="1"/>
</dbReference>
<keyword evidence="2" id="KW-0645">Protease</keyword>
<reference evidence="6 7" key="1">
    <citation type="submission" date="2016-10" db="EMBL/GenBank/DDBJ databases">
        <authorList>
            <person name="de Groot N.N."/>
        </authorList>
    </citation>
    <scope>NUCLEOTIDE SEQUENCE [LARGE SCALE GENOMIC DNA]</scope>
    <source>
        <strain evidence="6 7">A52C2</strain>
    </source>
</reference>
<keyword evidence="7" id="KW-1185">Reference proteome</keyword>
<organism evidence="6 7">
    <name type="scientific">Faunimonas pinastri</name>
    <dbReference type="NCBI Taxonomy" id="1855383"/>
    <lineage>
        <taxon>Bacteria</taxon>
        <taxon>Pseudomonadati</taxon>
        <taxon>Pseudomonadota</taxon>
        <taxon>Alphaproteobacteria</taxon>
        <taxon>Hyphomicrobiales</taxon>
        <taxon>Afifellaceae</taxon>
        <taxon>Faunimonas</taxon>
    </lineage>
</organism>
<dbReference type="EMBL" id="FOFG01000001">
    <property type="protein sequence ID" value="SEP67720.1"/>
    <property type="molecule type" value="Genomic_DNA"/>
</dbReference>
<gene>
    <name evidence="6" type="ORF">SAMN05216548_101237</name>
</gene>
<dbReference type="Gene3D" id="3.90.226.10">
    <property type="entry name" value="2-enoyl-CoA Hydratase, Chain A, domain 1"/>
    <property type="match status" value="1"/>
</dbReference>
<evidence type="ECO:0000313" key="7">
    <source>
        <dbReference type="Proteomes" id="UP000199647"/>
    </source>
</evidence>
<dbReference type="Gene3D" id="6.20.330.10">
    <property type="match status" value="1"/>
</dbReference>
<accession>A0A1H8ZTB0</accession>
<feature type="domain" description="Peptidase S49" evidence="5">
    <location>
        <begin position="89"/>
        <end position="231"/>
    </location>
</feature>
<proteinExistence type="inferred from homology"/>
<dbReference type="Pfam" id="PF01343">
    <property type="entry name" value="Peptidase_S49"/>
    <property type="match status" value="1"/>
</dbReference>
<sequence length="286" mass="30709">MQDGFWQRVRSWFPGGKDAPVIPVVRLSGTIGQGGRFRAGLTLQGTAATLKKAFDIKSAPCVAIIIDSPGGSPVQSHLIYRRIRALAEEKEKGVLIFVEDVCASGGYMIACAGDEIIVDPASIVGSIGVVSAGFGFVGAIGKLGIERRVYTSGESKVILDPFQPEKAEDVQRLKAIQEEVHDMFIDLVRSRRGDVLANNPDIFSGMFWSGRTAVSLGLADRTGDMRTVLHERFGKKARLKVIGSEKGFLARRLGLSSGAPAMAGQALADGFVTELEERASRSRFGL</sequence>
<dbReference type="GO" id="GO:0008236">
    <property type="term" value="F:serine-type peptidase activity"/>
    <property type="evidence" value="ECO:0007669"/>
    <property type="project" value="UniProtKB-KW"/>
</dbReference>
<evidence type="ECO:0000256" key="3">
    <source>
        <dbReference type="ARBA" id="ARBA00022801"/>
    </source>
</evidence>